<feature type="DNA-binding region" description="H-T-H motif" evidence="4">
    <location>
        <begin position="29"/>
        <end position="48"/>
    </location>
</feature>
<proteinExistence type="predicted"/>
<evidence type="ECO:0000256" key="2">
    <source>
        <dbReference type="ARBA" id="ARBA00023125"/>
    </source>
</evidence>
<dbReference type="InterPro" id="IPR011075">
    <property type="entry name" value="TetR_C"/>
</dbReference>
<dbReference type="Pfam" id="PF00440">
    <property type="entry name" value="TetR_N"/>
    <property type="match status" value="1"/>
</dbReference>
<dbReference type="Gene3D" id="1.10.357.10">
    <property type="entry name" value="Tetracycline Repressor, domain 2"/>
    <property type="match status" value="1"/>
</dbReference>
<dbReference type="InterPro" id="IPR009057">
    <property type="entry name" value="Homeodomain-like_sf"/>
</dbReference>
<name>A0A090TKU6_9VIBR</name>
<dbReference type="Proteomes" id="UP000029224">
    <property type="component" value="Unassembled WGS sequence"/>
</dbReference>
<protein>
    <submittedName>
        <fullName evidence="6">Transcriptional regulator TetR family</fullName>
    </submittedName>
</protein>
<evidence type="ECO:0000256" key="3">
    <source>
        <dbReference type="ARBA" id="ARBA00023163"/>
    </source>
</evidence>
<evidence type="ECO:0000313" key="7">
    <source>
        <dbReference type="Proteomes" id="UP000029224"/>
    </source>
</evidence>
<keyword evidence="3" id="KW-0804">Transcription</keyword>
<sequence length="194" mass="21536">MNAKTNETRQHILDVGYELILSKGFTAVGLSELLKTADVPKGSFYHYFKSKEHFGEVLIANYFEGYLERLNDFLSDNKLSGYERLRGYFARWLDVENGRCNAHKCLVVKLGAEVSDLSEPMRSALHNGAQQIVSSIADCIEQGIADGSIASQDSQITASIVYQQWLGASLVSKLSQNTQQLELALAATQSLLKR</sequence>
<dbReference type="EMBL" id="BBMT01000001">
    <property type="protein sequence ID" value="GAL31952.1"/>
    <property type="molecule type" value="Genomic_DNA"/>
</dbReference>
<dbReference type="PRINTS" id="PR00455">
    <property type="entry name" value="HTHTETR"/>
</dbReference>
<comment type="caution">
    <text evidence="6">The sequence shown here is derived from an EMBL/GenBank/DDBJ whole genome shotgun (WGS) entry which is preliminary data.</text>
</comment>
<keyword evidence="1" id="KW-0805">Transcription regulation</keyword>
<dbReference type="SUPFAM" id="SSF48498">
    <property type="entry name" value="Tetracyclin repressor-like, C-terminal domain"/>
    <property type="match status" value="1"/>
</dbReference>
<evidence type="ECO:0000313" key="6">
    <source>
        <dbReference type="EMBL" id="GAL31952.1"/>
    </source>
</evidence>
<accession>A0A090TKU6</accession>
<dbReference type="PANTHER" id="PTHR47506">
    <property type="entry name" value="TRANSCRIPTIONAL REGULATORY PROTEIN"/>
    <property type="match status" value="1"/>
</dbReference>
<reference evidence="6 7" key="1">
    <citation type="submission" date="2014-09" db="EMBL/GenBank/DDBJ databases">
        <title>Vibrio maritimus JCM 19240. (C210) whole genome shotgun sequence.</title>
        <authorList>
            <person name="Sawabe T."/>
            <person name="Meirelles P."/>
            <person name="Nakanishi M."/>
            <person name="Sayaka M."/>
            <person name="Hattori M."/>
            <person name="Ohkuma M."/>
        </authorList>
    </citation>
    <scope>NUCLEOTIDE SEQUENCE [LARGE SCALE GENOMIC DNA]</scope>
    <source>
        <strain evidence="6 7">JCM 19240</strain>
    </source>
</reference>
<dbReference type="PROSITE" id="PS50977">
    <property type="entry name" value="HTH_TETR_2"/>
    <property type="match status" value="1"/>
</dbReference>
<keyword evidence="2 4" id="KW-0238">DNA-binding</keyword>
<dbReference type="Pfam" id="PF16925">
    <property type="entry name" value="TetR_C_13"/>
    <property type="match status" value="1"/>
</dbReference>
<reference evidence="6 7" key="2">
    <citation type="submission" date="2014-09" db="EMBL/GenBank/DDBJ databases">
        <authorList>
            <consortium name="NBRP consortium"/>
            <person name="Sawabe T."/>
            <person name="Meirelles P."/>
            <person name="Nakanishi M."/>
            <person name="Sayaka M."/>
            <person name="Hattori M."/>
            <person name="Ohkuma M."/>
        </authorList>
    </citation>
    <scope>NUCLEOTIDE SEQUENCE [LARGE SCALE GENOMIC DNA]</scope>
    <source>
        <strain evidence="6 7">JCM 19240</strain>
    </source>
</reference>
<dbReference type="InterPro" id="IPR036271">
    <property type="entry name" value="Tet_transcr_reg_TetR-rel_C_sf"/>
</dbReference>
<dbReference type="PANTHER" id="PTHR47506:SF6">
    <property type="entry name" value="HTH-TYPE TRANSCRIPTIONAL REPRESSOR NEMR"/>
    <property type="match status" value="1"/>
</dbReference>
<gene>
    <name evidence="6" type="ORF">JCM19240_5383</name>
</gene>
<evidence type="ECO:0000256" key="1">
    <source>
        <dbReference type="ARBA" id="ARBA00023015"/>
    </source>
</evidence>
<keyword evidence="7" id="KW-1185">Reference proteome</keyword>
<dbReference type="SUPFAM" id="SSF46689">
    <property type="entry name" value="Homeodomain-like"/>
    <property type="match status" value="1"/>
</dbReference>
<dbReference type="OrthoDB" id="4541465at2"/>
<dbReference type="InterPro" id="IPR001647">
    <property type="entry name" value="HTH_TetR"/>
</dbReference>
<evidence type="ECO:0000256" key="4">
    <source>
        <dbReference type="PROSITE-ProRule" id="PRU00335"/>
    </source>
</evidence>
<dbReference type="GO" id="GO:0003677">
    <property type="term" value="F:DNA binding"/>
    <property type="evidence" value="ECO:0007669"/>
    <property type="project" value="UniProtKB-UniRule"/>
</dbReference>
<evidence type="ECO:0000259" key="5">
    <source>
        <dbReference type="PROSITE" id="PS50977"/>
    </source>
</evidence>
<dbReference type="AlphaFoldDB" id="A0A090TKU6"/>
<feature type="domain" description="HTH tetR-type" evidence="5">
    <location>
        <begin position="6"/>
        <end position="66"/>
    </location>
</feature>
<organism evidence="6 7">
    <name type="scientific">Vibrio maritimus</name>
    <dbReference type="NCBI Taxonomy" id="990268"/>
    <lineage>
        <taxon>Bacteria</taxon>
        <taxon>Pseudomonadati</taxon>
        <taxon>Pseudomonadota</taxon>
        <taxon>Gammaproteobacteria</taxon>
        <taxon>Vibrionales</taxon>
        <taxon>Vibrionaceae</taxon>
        <taxon>Vibrio</taxon>
    </lineage>
</organism>